<dbReference type="EMBL" id="JAPEVB010000002">
    <property type="protein sequence ID" value="KAJ4394822.1"/>
    <property type="molecule type" value="Genomic_DNA"/>
</dbReference>
<comment type="caution">
    <text evidence="3">The sequence shown here is derived from an EMBL/GenBank/DDBJ whole genome shotgun (WGS) entry which is preliminary data.</text>
</comment>
<evidence type="ECO:0008006" key="5">
    <source>
        <dbReference type="Google" id="ProtNLM"/>
    </source>
</evidence>
<dbReference type="Proteomes" id="UP001140453">
    <property type="component" value="Unassembled WGS sequence"/>
</dbReference>
<dbReference type="Gene3D" id="2.120.10.30">
    <property type="entry name" value="TolB, C-terminal domain"/>
    <property type="match status" value="2"/>
</dbReference>
<evidence type="ECO:0000256" key="2">
    <source>
        <dbReference type="SAM" id="SignalP"/>
    </source>
</evidence>
<reference evidence="3" key="1">
    <citation type="submission" date="2022-10" db="EMBL/GenBank/DDBJ databases">
        <title>Tapping the CABI collections for fungal endophytes: first genome assemblies for Collariella, Neodidymelliopsis, Ascochyta clinopodiicola, Didymella pomorum, Didymosphaeria variabile, Neocosmospora piperis and Neocucurbitaria cava.</title>
        <authorList>
            <person name="Hill R."/>
        </authorList>
    </citation>
    <scope>NUCLEOTIDE SEQUENCE</scope>
    <source>
        <strain evidence="3">IMI 355082</strain>
    </source>
</reference>
<feature type="signal peptide" evidence="2">
    <location>
        <begin position="1"/>
        <end position="18"/>
    </location>
</feature>
<feature type="region of interest" description="Disordered" evidence="1">
    <location>
        <begin position="38"/>
        <end position="58"/>
    </location>
</feature>
<name>A0A9W8Z1L6_9PEZI</name>
<dbReference type="SUPFAM" id="SSF82171">
    <property type="entry name" value="DPP6 N-terminal domain-like"/>
    <property type="match status" value="1"/>
</dbReference>
<dbReference type="Pfam" id="PF07676">
    <property type="entry name" value="PD40"/>
    <property type="match status" value="6"/>
</dbReference>
<evidence type="ECO:0000256" key="1">
    <source>
        <dbReference type="SAM" id="MobiDB-lite"/>
    </source>
</evidence>
<dbReference type="PROSITE" id="PS51257">
    <property type="entry name" value="PROKAR_LIPOPROTEIN"/>
    <property type="match status" value="1"/>
</dbReference>
<dbReference type="InterPro" id="IPR011659">
    <property type="entry name" value="WD40"/>
</dbReference>
<dbReference type="PANTHER" id="PTHR32161">
    <property type="entry name" value="DPP6 N-TERMINAL DOMAIN-LIKE PROTEIN"/>
    <property type="match status" value="1"/>
</dbReference>
<dbReference type="AlphaFoldDB" id="A0A9W8Z1L6"/>
<dbReference type="PANTHER" id="PTHR32161:SF8">
    <property type="entry name" value="DPP6 N-TERMINAL DOMAIN-LIKE PROTEIN"/>
    <property type="match status" value="1"/>
</dbReference>
<evidence type="ECO:0000313" key="4">
    <source>
        <dbReference type="Proteomes" id="UP001140453"/>
    </source>
</evidence>
<feature type="chain" id="PRO_5040924897" description="Tat pathway signal sequence domain-containing protein" evidence="2">
    <location>
        <begin position="19"/>
        <end position="680"/>
    </location>
</feature>
<dbReference type="OrthoDB" id="43744at2759"/>
<proteinExistence type="predicted"/>
<protein>
    <recommendedName>
        <fullName evidence="5">Tat pathway signal sequence domain-containing protein</fullName>
    </recommendedName>
</protein>
<keyword evidence="2" id="KW-0732">Signal</keyword>
<organism evidence="3 4">
    <name type="scientific">Gnomoniopsis smithogilvyi</name>
    <dbReference type="NCBI Taxonomy" id="1191159"/>
    <lineage>
        <taxon>Eukaryota</taxon>
        <taxon>Fungi</taxon>
        <taxon>Dikarya</taxon>
        <taxon>Ascomycota</taxon>
        <taxon>Pezizomycotina</taxon>
        <taxon>Sordariomycetes</taxon>
        <taxon>Sordariomycetidae</taxon>
        <taxon>Diaporthales</taxon>
        <taxon>Gnomoniaceae</taxon>
        <taxon>Gnomoniopsis</taxon>
    </lineage>
</organism>
<evidence type="ECO:0000313" key="3">
    <source>
        <dbReference type="EMBL" id="KAJ4394822.1"/>
    </source>
</evidence>
<sequence length="680" mass="75593">MRLSATTVLGLAAGYATAGCPYADQLAKREACPYAKLNQARSAPSHPHAPKPRSPVAGKNGIFYMNRIAPSGSQLFIANADGTNATALMANQTNPFDYHASWSKDGQWIVFTSERRADGQADLYRIKPDGTGLETLMSTDWLEDAGSLSPDGTKLAYVSTYGNYTTNIWVKDLATGTTANLTDTAENRANNVGPTGHYRPQWSPDGEWIAFSSDRNTDWTGHSDGTGWEHTQTLSVYVVRPNGTDLRKVISEDEVSVGQPQWSPDGKTIIFNTMTREDTYGSHGINGQNLAVTGQVQSVDVATGSVITNVTSGSYQKVAQAYIGNSSNIGYMLKAGDFGVVEYTTPDSSHQSFNVSYMRNPSWSPDGSKIVYEQLAWEQRPAEMELFQFDDTWDYRFLDVFPMFNEATKSMAITSKQLGNSSILTSTFEYTDVVDSMYLWDVWDIDNATDLEYQESGLGGFFQPTFYHDGSKLAAGLGTWFASRSAGPATIYEFPKEGGNWTTLTDGVLNAGFPSYSPNGTALVYRLWDQTNEYPLGLRILNLTTGETFNLTNGWDNTPGWSPDGERIVFTRQVNWTESYGSRWYADRFDVMTIKPDGTELTRVTDSDANDAHAVWSYDGRIMWSSGMYGFRDECVQYDNTFQPYGQIMIMNYDGSNKTMLTDSLWEDSMPMYIPNEWLS</sequence>
<gene>
    <name evidence="3" type="ORF">N0V93_004042</name>
</gene>
<keyword evidence="4" id="KW-1185">Reference proteome</keyword>
<accession>A0A9W8Z1L6</accession>
<dbReference type="InterPro" id="IPR011042">
    <property type="entry name" value="6-blade_b-propeller_TolB-like"/>
</dbReference>